<evidence type="ECO:0000256" key="6">
    <source>
        <dbReference type="RuleBase" id="RU000471"/>
    </source>
</evidence>
<evidence type="ECO:0000313" key="8">
    <source>
        <dbReference type="Proteomes" id="UP000177230"/>
    </source>
</evidence>
<gene>
    <name evidence="5" type="primary">nuoH</name>
    <name evidence="7" type="ORF">A2024_02415</name>
</gene>
<sequence>MDILKIFLYLLVYPGLLFLFLYSTFVEWVDRKLYAKFQNRMGPMHTGSHGILQPIADFVKLMAKEDIVPKEADKKLFNAVPILALTSVLTAGLLLPVWHFSPTFQSATSFQGDIIVIAYLLSLPSFAYFLAGWASASMYAAIGGVRVLTLLFAYEVPMFLAILSPAVMAGSWRMAEIAAYYQANPWHLLINIFAFAVAVITLQAKLERVPFDIPHAETEVVGGAFTEYSGRKLAMFRLLADIQMVVGAGMIAALFMGGFPGGLIPGFIWFIVKTLIVVFILSAMRAVTARLRIDQMISFSWKWLAPLALLQLVIVIFLKGYLQ</sequence>
<dbReference type="EC" id="7.1.1.-" evidence="5"/>
<dbReference type="PANTHER" id="PTHR11432">
    <property type="entry name" value="NADH DEHYDROGENASE SUBUNIT 1"/>
    <property type="match status" value="1"/>
</dbReference>
<feature type="transmembrane region" description="Helical" evidence="5">
    <location>
        <begin position="143"/>
        <end position="166"/>
    </location>
</feature>
<keyword evidence="5" id="KW-1278">Translocase</keyword>
<dbReference type="GO" id="GO:0009060">
    <property type="term" value="P:aerobic respiration"/>
    <property type="evidence" value="ECO:0007669"/>
    <property type="project" value="TreeGrafter"/>
</dbReference>
<comment type="catalytic activity">
    <reaction evidence="5">
        <text>a quinone + NADH + 5 H(+)(in) = a quinol + NAD(+) + 4 H(+)(out)</text>
        <dbReference type="Rhea" id="RHEA:57888"/>
        <dbReference type="ChEBI" id="CHEBI:15378"/>
        <dbReference type="ChEBI" id="CHEBI:24646"/>
        <dbReference type="ChEBI" id="CHEBI:57540"/>
        <dbReference type="ChEBI" id="CHEBI:57945"/>
        <dbReference type="ChEBI" id="CHEBI:132124"/>
    </reaction>
</comment>
<evidence type="ECO:0000256" key="2">
    <source>
        <dbReference type="ARBA" id="ARBA00022692"/>
    </source>
</evidence>
<keyword evidence="2 5" id="KW-0812">Transmembrane</keyword>
<dbReference type="PANTHER" id="PTHR11432:SF3">
    <property type="entry name" value="NADH-UBIQUINONE OXIDOREDUCTASE CHAIN 1"/>
    <property type="match status" value="1"/>
</dbReference>
<feature type="transmembrane region" description="Helical" evidence="5">
    <location>
        <begin position="186"/>
        <end position="204"/>
    </location>
</feature>
<comment type="caution">
    <text evidence="7">The sequence shown here is derived from an EMBL/GenBank/DDBJ whole genome shotgun (WGS) entry which is preliminary data.</text>
</comment>
<comment type="function">
    <text evidence="5">NDH-1 shuttles electrons from NADH, via FMN and iron-sulfur (Fe-S) centers, to quinones in the respiratory chain. The immediate electron acceptor for the enzyme in this species is believed to be ubiquinone. Couples the redox reaction to proton translocation (for every two electrons transferred, four hydrogen ions are translocated across the cytoplasmic membrane), and thus conserves the redox energy in a proton gradient. This subunit may bind ubiquinone.</text>
</comment>
<keyword evidence="5" id="KW-0830">Ubiquinone</keyword>
<reference evidence="7 8" key="1">
    <citation type="journal article" date="2016" name="Nat. Commun.">
        <title>Thousands of microbial genomes shed light on interconnected biogeochemical processes in an aquifer system.</title>
        <authorList>
            <person name="Anantharaman K."/>
            <person name="Brown C.T."/>
            <person name="Hug L.A."/>
            <person name="Sharon I."/>
            <person name="Castelle C.J."/>
            <person name="Probst A.J."/>
            <person name="Thomas B.C."/>
            <person name="Singh A."/>
            <person name="Wilkins M.J."/>
            <person name="Karaoz U."/>
            <person name="Brodie E.L."/>
            <person name="Williams K.H."/>
            <person name="Hubbard S.S."/>
            <person name="Banfield J.F."/>
        </authorList>
    </citation>
    <scope>NUCLEOTIDE SEQUENCE [LARGE SCALE GENOMIC DNA]</scope>
</reference>
<dbReference type="Proteomes" id="UP000177230">
    <property type="component" value="Unassembled WGS sequence"/>
</dbReference>
<feature type="transmembrane region" description="Helical" evidence="5">
    <location>
        <begin position="238"/>
        <end position="257"/>
    </location>
</feature>
<dbReference type="Pfam" id="PF00146">
    <property type="entry name" value="NADHdh"/>
    <property type="match status" value="1"/>
</dbReference>
<evidence type="ECO:0000256" key="1">
    <source>
        <dbReference type="ARBA" id="ARBA00004141"/>
    </source>
</evidence>
<feature type="transmembrane region" description="Helical" evidence="5">
    <location>
        <begin position="303"/>
        <end position="322"/>
    </location>
</feature>
<protein>
    <recommendedName>
        <fullName evidence="5">NADH-quinone oxidoreductase subunit H</fullName>
        <ecNumber evidence="5">7.1.1.-</ecNumber>
    </recommendedName>
    <alternativeName>
        <fullName evidence="5">NADH dehydrogenase I subunit H</fullName>
    </alternativeName>
    <alternativeName>
        <fullName evidence="5">NDH-1 subunit H</fullName>
    </alternativeName>
</protein>
<keyword evidence="4 5" id="KW-0472">Membrane</keyword>
<keyword evidence="5" id="KW-0874">Quinone</keyword>
<feature type="transmembrane region" description="Helical" evidence="5">
    <location>
        <begin position="263"/>
        <end position="282"/>
    </location>
</feature>
<keyword evidence="3 5" id="KW-1133">Transmembrane helix</keyword>
<keyword evidence="5" id="KW-1003">Cell membrane</keyword>
<evidence type="ECO:0000256" key="4">
    <source>
        <dbReference type="ARBA" id="ARBA00023136"/>
    </source>
</evidence>
<proteinExistence type="inferred from homology"/>
<evidence type="ECO:0000256" key="5">
    <source>
        <dbReference type="HAMAP-Rule" id="MF_01350"/>
    </source>
</evidence>
<organism evidence="7 8">
    <name type="scientific">Candidatus Edwardsbacteria bacterium GWF2_54_11</name>
    <dbReference type="NCBI Taxonomy" id="1817851"/>
    <lineage>
        <taxon>Bacteria</taxon>
        <taxon>Candidatus Edwardsiibacteriota</taxon>
    </lineage>
</organism>
<dbReference type="GO" id="GO:0016655">
    <property type="term" value="F:oxidoreductase activity, acting on NAD(P)H, quinone or similar compound as acceptor"/>
    <property type="evidence" value="ECO:0007669"/>
    <property type="project" value="UniProtKB-UniRule"/>
</dbReference>
<dbReference type="GO" id="GO:0048038">
    <property type="term" value="F:quinone binding"/>
    <property type="evidence" value="ECO:0007669"/>
    <property type="project" value="UniProtKB-KW"/>
</dbReference>
<feature type="transmembrane region" description="Helical" evidence="5">
    <location>
        <begin position="76"/>
        <end position="98"/>
    </location>
</feature>
<keyword evidence="5 6" id="KW-0520">NAD</keyword>
<dbReference type="GO" id="GO:0003954">
    <property type="term" value="F:NADH dehydrogenase activity"/>
    <property type="evidence" value="ECO:0007669"/>
    <property type="project" value="TreeGrafter"/>
</dbReference>
<feature type="transmembrane region" description="Helical" evidence="5">
    <location>
        <begin position="110"/>
        <end position="131"/>
    </location>
</feature>
<comment type="similarity">
    <text evidence="5 6">Belongs to the complex I subunit 1 family.</text>
</comment>
<accession>A0A1F5R7C3</accession>
<name>A0A1F5R7C3_9BACT</name>
<comment type="subcellular location">
    <subcellularLocation>
        <location evidence="5 6">Cell membrane</location>
        <topology evidence="5 6">Multi-pass membrane protein</topology>
    </subcellularLocation>
    <subcellularLocation>
        <location evidence="1">Membrane</location>
        <topology evidence="1">Multi-pass membrane protein</topology>
    </subcellularLocation>
</comment>
<dbReference type="InterPro" id="IPR001694">
    <property type="entry name" value="NADH_UbQ_OxRdtase_su1/FPO"/>
</dbReference>
<evidence type="ECO:0000313" key="7">
    <source>
        <dbReference type="EMBL" id="OGF10358.1"/>
    </source>
</evidence>
<dbReference type="EMBL" id="MFFM01000039">
    <property type="protein sequence ID" value="OGF10358.1"/>
    <property type="molecule type" value="Genomic_DNA"/>
</dbReference>
<dbReference type="HAMAP" id="MF_01350">
    <property type="entry name" value="NDH1_NuoH"/>
    <property type="match status" value="1"/>
</dbReference>
<evidence type="ECO:0000256" key="3">
    <source>
        <dbReference type="ARBA" id="ARBA00022989"/>
    </source>
</evidence>
<feature type="transmembrane region" description="Helical" evidence="5">
    <location>
        <begin position="6"/>
        <end position="29"/>
    </location>
</feature>
<comment type="subunit">
    <text evidence="5">NDH-1 is composed of 14 different subunits. Subunits NuoA, H, J, K, L, M, N constitute the membrane sector of the complex.</text>
</comment>
<dbReference type="GO" id="GO:0005886">
    <property type="term" value="C:plasma membrane"/>
    <property type="evidence" value="ECO:0007669"/>
    <property type="project" value="UniProtKB-SubCell"/>
</dbReference>
<dbReference type="AlphaFoldDB" id="A0A1F5R7C3"/>